<evidence type="ECO:0000313" key="1">
    <source>
        <dbReference type="EMBL" id="ACS18884.1"/>
    </source>
</evidence>
<dbReference type="KEGG" id="vap:Vapar_2251"/>
<name>C5CXM8_VARPS</name>
<accession>C5CXM8</accession>
<reference evidence="1" key="1">
    <citation type="submission" date="2009-06" db="EMBL/GenBank/DDBJ databases">
        <title>Complete sequence of chromosome 1 of Variovorax paradoxus S110.</title>
        <authorList>
            <consortium name="US DOE Joint Genome Institute"/>
            <person name="Lucas S."/>
            <person name="Copeland A."/>
            <person name="Lapidus A."/>
            <person name="Glavina del Rio T."/>
            <person name="Tice H."/>
            <person name="Bruce D."/>
            <person name="Goodwin L."/>
            <person name="Pitluck S."/>
            <person name="Chertkov O."/>
            <person name="Brettin T."/>
            <person name="Detter J.C."/>
            <person name="Han C."/>
            <person name="Larimer F."/>
            <person name="Land M."/>
            <person name="Hauser L."/>
            <person name="Kyrpides N."/>
            <person name="Ovchinnikova G."/>
            <person name="Orwin P."/>
            <person name="Leadbetter J.R."/>
            <person name="Spain J.C."/>
            <person name="Han J.I."/>
        </authorList>
    </citation>
    <scope>NUCLEOTIDE SEQUENCE</scope>
    <source>
        <strain evidence="1">S110</strain>
    </source>
</reference>
<gene>
    <name evidence="1" type="ordered locus">Vapar_2251</name>
</gene>
<dbReference type="AlphaFoldDB" id="C5CXM8"/>
<organism evidence="1">
    <name type="scientific">Variovorax paradoxus (strain S110)</name>
    <dbReference type="NCBI Taxonomy" id="543728"/>
    <lineage>
        <taxon>Bacteria</taxon>
        <taxon>Pseudomonadati</taxon>
        <taxon>Pseudomonadota</taxon>
        <taxon>Betaproteobacteria</taxon>
        <taxon>Burkholderiales</taxon>
        <taxon>Comamonadaceae</taxon>
        <taxon>Variovorax</taxon>
    </lineage>
</organism>
<proteinExistence type="predicted"/>
<dbReference type="EMBL" id="CP001635">
    <property type="protein sequence ID" value="ACS18884.1"/>
    <property type="molecule type" value="Genomic_DNA"/>
</dbReference>
<protein>
    <submittedName>
        <fullName evidence="1">Uncharacterized protein</fullName>
    </submittedName>
</protein>
<dbReference type="HOGENOM" id="CLU_902977_0_0_4"/>
<sequence length="308" mass="34873">MRLTRPLSGAPLRLRCLQKNLSESFMLDEVRTGNSRHIVISRKNRLKRAQIRMIGIDNFQPCGCPGILPRSEPFLLQMSLQHLAPRPQQVFCFELLSRQMQALDIPKVAGLERLFQGDFLCTFPAFVHDDSRFDGTLLDTTQTCESHEIVQAVLQDFFVRPRARLMAPSGFLIKACLIPHGLVIASLVHPFGDSFSLTQGHEMKSRVYSKFFAFFNCTIQQILASADDRGYFRMKTDQPCTDALVQLGRGDMAHGPLSGVLRPQGSCHGAARDLASSNWIEFHFLNMERCKTSRGLNFWRAPNLWCLS</sequence>